<feature type="signal peptide" evidence="5">
    <location>
        <begin position="1"/>
        <end position="29"/>
    </location>
</feature>
<protein>
    <submittedName>
        <fullName evidence="7">Plastocyanin</fullName>
    </submittedName>
</protein>
<dbReference type="PROSITE" id="PS00079">
    <property type="entry name" value="MULTICOPPER_OXIDASE1"/>
    <property type="match status" value="1"/>
</dbReference>
<accession>A0A9X7W1P5</accession>
<keyword evidence="5" id="KW-0732">Signal</keyword>
<evidence type="ECO:0000259" key="6">
    <source>
        <dbReference type="Pfam" id="PF00127"/>
    </source>
</evidence>
<dbReference type="Proteomes" id="UP000663505">
    <property type="component" value="Chromosome"/>
</dbReference>
<evidence type="ECO:0000313" key="8">
    <source>
        <dbReference type="Proteomes" id="UP000663505"/>
    </source>
</evidence>
<reference evidence="7 8" key="1">
    <citation type="submission" date="2021-02" db="EMBL/GenBank/DDBJ databases">
        <title>Alicyclobacillus curvatus sp. nov. and Alicyclobacillus mengziensis sp. nov., two acidophilic bacteria isolated from acid mine drainage.</title>
        <authorList>
            <person name="Huang Y."/>
        </authorList>
    </citation>
    <scope>NUCLEOTIDE SEQUENCE [LARGE SCALE GENOMIC DNA]</scope>
    <source>
        <strain evidence="7 8">S30H14</strain>
    </source>
</reference>
<dbReference type="SUPFAM" id="SSF49503">
    <property type="entry name" value="Cupredoxins"/>
    <property type="match status" value="1"/>
</dbReference>
<dbReference type="AlphaFoldDB" id="A0A9X7W1P5"/>
<dbReference type="InterPro" id="IPR033138">
    <property type="entry name" value="Cu_oxidase_CS"/>
</dbReference>
<feature type="chain" id="PRO_5040920659" evidence="5">
    <location>
        <begin position="30"/>
        <end position="267"/>
    </location>
</feature>
<dbReference type="InterPro" id="IPR028871">
    <property type="entry name" value="BlueCu_1_BS"/>
</dbReference>
<dbReference type="GO" id="GO:0009055">
    <property type="term" value="F:electron transfer activity"/>
    <property type="evidence" value="ECO:0007669"/>
    <property type="project" value="InterPro"/>
</dbReference>
<dbReference type="KEGG" id="afx:JZ786_07000"/>
<dbReference type="RefSeq" id="WP_206658026.1">
    <property type="nucleotide sequence ID" value="NZ_CP071182.1"/>
</dbReference>
<organism evidence="7 8">
    <name type="scientific">Alicyclobacillus mengziensis</name>
    <dbReference type="NCBI Taxonomy" id="2931921"/>
    <lineage>
        <taxon>Bacteria</taxon>
        <taxon>Bacillati</taxon>
        <taxon>Bacillota</taxon>
        <taxon>Bacilli</taxon>
        <taxon>Bacillales</taxon>
        <taxon>Alicyclobacillaceae</taxon>
        <taxon>Alicyclobacillus</taxon>
    </lineage>
</organism>
<evidence type="ECO:0000256" key="5">
    <source>
        <dbReference type="SAM" id="SignalP"/>
    </source>
</evidence>
<feature type="domain" description="Blue (type 1) copper" evidence="6">
    <location>
        <begin position="170"/>
        <end position="266"/>
    </location>
</feature>
<name>A0A9X7W1P5_9BACL</name>
<keyword evidence="3" id="KW-0249">Electron transport</keyword>
<dbReference type="GO" id="GO:0005507">
    <property type="term" value="F:copper ion binding"/>
    <property type="evidence" value="ECO:0007669"/>
    <property type="project" value="InterPro"/>
</dbReference>
<dbReference type="InterPro" id="IPR000923">
    <property type="entry name" value="BlueCu_1"/>
</dbReference>
<evidence type="ECO:0000313" key="7">
    <source>
        <dbReference type="EMBL" id="QSO48704.1"/>
    </source>
</evidence>
<keyword evidence="8" id="KW-1185">Reference proteome</keyword>
<keyword evidence="1" id="KW-0813">Transport</keyword>
<gene>
    <name evidence="7" type="ORF">JZ786_07000</name>
</gene>
<evidence type="ECO:0000256" key="3">
    <source>
        <dbReference type="ARBA" id="ARBA00022982"/>
    </source>
</evidence>
<dbReference type="Gene3D" id="2.60.40.420">
    <property type="entry name" value="Cupredoxins - blue copper proteins"/>
    <property type="match status" value="1"/>
</dbReference>
<proteinExistence type="predicted"/>
<dbReference type="InterPro" id="IPR008972">
    <property type="entry name" value="Cupredoxin"/>
</dbReference>
<dbReference type="PROSITE" id="PS00196">
    <property type="entry name" value="COPPER_BLUE"/>
    <property type="match status" value="1"/>
</dbReference>
<keyword evidence="4" id="KW-0186">Copper</keyword>
<keyword evidence="2" id="KW-0479">Metal-binding</keyword>
<evidence type="ECO:0000256" key="1">
    <source>
        <dbReference type="ARBA" id="ARBA00022448"/>
    </source>
</evidence>
<evidence type="ECO:0000256" key="4">
    <source>
        <dbReference type="ARBA" id="ARBA00023008"/>
    </source>
</evidence>
<evidence type="ECO:0000256" key="2">
    <source>
        <dbReference type="ARBA" id="ARBA00022723"/>
    </source>
</evidence>
<dbReference type="Pfam" id="PF00127">
    <property type="entry name" value="Copper-bind"/>
    <property type="match status" value="1"/>
</dbReference>
<sequence>MKRYAVLIPTLLIGISAVGLGLNAHKSFAASLPTAPSANTSSTPTNVEFAGMMGGYSSAVPGTGYNSNVAGSPGMMGQYGGGSASTESGALSGAMGSMMGGGFSRQGTELTMSQANHDMESSLAHATVDKANNSITYTGDSVRIVVFGGAMSDNKTGPAEKFVIGGLVNPTLHVSKGANVTFELVNEDSDMAHGIEVSTAGPPYGYMSMMQGGIYPGSVVAPIPEADGNNVSMATTSFTASQSGTFYYLCQYPGHAAKGMYGKIIIG</sequence>
<dbReference type="EMBL" id="CP071182">
    <property type="protein sequence ID" value="QSO48704.1"/>
    <property type="molecule type" value="Genomic_DNA"/>
</dbReference>